<dbReference type="EMBL" id="CM044702">
    <property type="protein sequence ID" value="KAI5677104.1"/>
    <property type="molecule type" value="Genomic_DNA"/>
</dbReference>
<reference evidence="2" key="1">
    <citation type="journal article" date="2023" name="Nat. Plants">
        <title>Single-cell RNA sequencing provides a high-resolution roadmap for understanding the multicellular compartmentation of specialized metabolism.</title>
        <authorList>
            <person name="Sun S."/>
            <person name="Shen X."/>
            <person name="Li Y."/>
            <person name="Li Y."/>
            <person name="Wang S."/>
            <person name="Li R."/>
            <person name="Zhang H."/>
            <person name="Shen G."/>
            <person name="Guo B."/>
            <person name="Wei J."/>
            <person name="Xu J."/>
            <person name="St-Pierre B."/>
            <person name="Chen S."/>
            <person name="Sun C."/>
        </authorList>
    </citation>
    <scope>NUCLEOTIDE SEQUENCE [LARGE SCALE GENOMIC DNA]</scope>
</reference>
<accession>A0ACC0BWN0</accession>
<sequence>MKNLVASVLGGPLVQRAFFKVCNSIIKFMGTFLGGTLFQRVFWKKPQQEAPQGTFKLKSSGHKFLNTSQESKSINYLFPFPQLVTKPTLKDQNNPHASSGKTSESHNQAKFKLIEERQSQELIVEKRRSNRLKTRNLK</sequence>
<name>A0ACC0BWN0_CATRO</name>
<keyword evidence="2" id="KW-1185">Reference proteome</keyword>
<organism evidence="1 2">
    <name type="scientific">Catharanthus roseus</name>
    <name type="common">Madagascar periwinkle</name>
    <name type="synonym">Vinca rosea</name>
    <dbReference type="NCBI Taxonomy" id="4058"/>
    <lineage>
        <taxon>Eukaryota</taxon>
        <taxon>Viridiplantae</taxon>
        <taxon>Streptophyta</taxon>
        <taxon>Embryophyta</taxon>
        <taxon>Tracheophyta</taxon>
        <taxon>Spermatophyta</taxon>
        <taxon>Magnoliopsida</taxon>
        <taxon>eudicotyledons</taxon>
        <taxon>Gunneridae</taxon>
        <taxon>Pentapetalae</taxon>
        <taxon>asterids</taxon>
        <taxon>lamiids</taxon>
        <taxon>Gentianales</taxon>
        <taxon>Apocynaceae</taxon>
        <taxon>Rauvolfioideae</taxon>
        <taxon>Vinceae</taxon>
        <taxon>Catharanthinae</taxon>
        <taxon>Catharanthus</taxon>
    </lineage>
</organism>
<protein>
    <submittedName>
        <fullName evidence="1">Uncharacterized protein</fullName>
    </submittedName>
</protein>
<proteinExistence type="predicted"/>
<evidence type="ECO:0000313" key="2">
    <source>
        <dbReference type="Proteomes" id="UP001060085"/>
    </source>
</evidence>
<gene>
    <name evidence="1" type="ORF">M9H77_08054</name>
</gene>
<evidence type="ECO:0000313" key="1">
    <source>
        <dbReference type="EMBL" id="KAI5677104.1"/>
    </source>
</evidence>
<comment type="caution">
    <text evidence="1">The sequence shown here is derived from an EMBL/GenBank/DDBJ whole genome shotgun (WGS) entry which is preliminary data.</text>
</comment>
<dbReference type="Proteomes" id="UP001060085">
    <property type="component" value="Linkage Group LG02"/>
</dbReference>